<protein>
    <submittedName>
        <fullName evidence="1">Uncharacterized protein</fullName>
    </submittedName>
</protein>
<dbReference type="AlphaFoldDB" id="A0A6J4SJU3"/>
<organism evidence="1">
    <name type="scientific">uncultured Solirubrobacteraceae bacterium</name>
    <dbReference type="NCBI Taxonomy" id="1162706"/>
    <lineage>
        <taxon>Bacteria</taxon>
        <taxon>Bacillati</taxon>
        <taxon>Actinomycetota</taxon>
        <taxon>Thermoleophilia</taxon>
        <taxon>Solirubrobacterales</taxon>
        <taxon>Solirubrobacteraceae</taxon>
        <taxon>environmental samples</taxon>
    </lineage>
</organism>
<evidence type="ECO:0000313" key="1">
    <source>
        <dbReference type="EMBL" id="CAA9500455.1"/>
    </source>
</evidence>
<name>A0A6J4SJU3_9ACTN</name>
<proteinExistence type="predicted"/>
<sequence>MSRYRMKCTRAGLVGAPDGATHVGGGSFRGASTTTRTPIAVVPGVLQLVGELYALCDAPGRDVRARRRLRRRGADSFDAFERGAHSPSSGDPLQDGYAFAGWLPATGVIHHSFAGPRHARTSEEKHLATAQ</sequence>
<dbReference type="EMBL" id="CADCVR010000064">
    <property type="protein sequence ID" value="CAA9500455.1"/>
    <property type="molecule type" value="Genomic_DNA"/>
</dbReference>
<accession>A0A6J4SJU3</accession>
<reference evidence="1" key="1">
    <citation type="submission" date="2020-02" db="EMBL/GenBank/DDBJ databases">
        <authorList>
            <person name="Meier V. D."/>
        </authorList>
    </citation>
    <scope>NUCLEOTIDE SEQUENCE</scope>
    <source>
        <strain evidence="1">AVDCRST_MAG53</strain>
    </source>
</reference>
<gene>
    <name evidence="1" type="ORF">AVDCRST_MAG53-1921</name>
</gene>